<keyword evidence="1" id="KW-0812">Transmembrane</keyword>
<feature type="transmembrane region" description="Helical" evidence="1">
    <location>
        <begin position="137"/>
        <end position="155"/>
    </location>
</feature>
<evidence type="ECO:0000313" key="2">
    <source>
        <dbReference type="EMBL" id="MFD2187835.1"/>
    </source>
</evidence>
<proteinExistence type="predicted"/>
<dbReference type="RefSeq" id="WP_378320838.1">
    <property type="nucleotide sequence ID" value="NZ_JBHUHY010000015.1"/>
</dbReference>
<evidence type="ECO:0000313" key="3">
    <source>
        <dbReference type="Proteomes" id="UP001597344"/>
    </source>
</evidence>
<keyword evidence="1" id="KW-0472">Membrane</keyword>
<keyword evidence="1" id="KW-1133">Transmembrane helix</keyword>
<feature type="transmembrane region" description="Helical" evidence="1">
    <location>
        <begin position="195"/>
        <end position="214"/>
    </location>
</feature>
<keyword evidence="3" id="KW-1185">Reference proteome</keyword>
<comment type="caution">
    <text evidence="2">The sequence shown here is derived from an EMBL/GenBank/DDBJ whole genome shotgun (WGS) entry which is preliminary data.</text>
</comment>
<feature type="transmembrane region" description="Helical" evidence="1">
    <location>
        <begin position="167"/>
        <end position="189"/>
    </location>
</feature>
<sequence length="265" mass="30406">MNSLITTTHCKNCGQQIETYNFCPDCGAKKITKRITFKNLVSDFIDRFFNLDNSFIRTFLHLFTQPEVVIDGYIHGLRKRYINAFGYFAISITITGLYAFIVKDRLLELVASGMETIPDAQLETQLMLIEKTYQHQSVLSFLLIPVLAIISRLVFLNYKKFNLTEHFVIYLYAYSHIVGIVSLISIPSVFLIDNYFIVSFAPFPIYVSYIAYVLKRLYGITLKKILIKTLLFCVIGGIFYITIIFVSVILALLFGILEIPNVPVK</sequence>
<protein>
    <submittedName>
        <fullName evidence="2">DUF3667 domain-containing protein</fullName>
    </submittedName>
</protein>
<feature type="transmembrane region" description="Helical" evidence="1">
    <location>
        <begin position="226"/>
        <end position="257"/>
    </location>
</feature>
<dbReference type="Pfam" id="PF12412">
    <property type="entry name" value="DUF3667"/>
    <property type="match status" value="1"/>
</dbReference>
<name>A0ABW5AZP1_9FLAO</name>
<organism evidence="2 3">
    <name type="scientific">Aquimarina celericrescens</name>
    <dbReference type="NCBI Taxonomy" id="1964542"/>
    <lineage>
        <taxon>Bacteria</taxon>
        <taxon>Pseudomonadati</taxon>
        <taxon>Bacteroidota</taxon>
        <taxon>Flavobacteriia</taxon>
        <taxon>Flavobacteriales</taxon>
        <taxon>Flavobacteriaceae</taxon>
        <taxon>Aquimarina</taxon>
    </lineage>
</organism>
<dbReference type="InterPro" id="IPR022134">
    <property type="entry name" value="DUF3667"/>
</dbReference>
<dbReference type="EMBL" id="JBHUHY010000015">
    <property type="protein sequence ID" value="MFD2187835.1"/>
    <property type="molecule type" value="Genomic_DNA"/>
</dbReference>
<feature type="transmembrane region" description="Helical" evidence="1">
    <location>
        <begin position="81"/>
        <end position="101"/>
    </location>
</feature>
<evidence type="ECO:0000256" key="1">
    <source>
        <dbReference type="SAM" id="Phobius"/>
    </source>
</evidence>
<dbReference type="Proteomes" id="UP001597344">
    <property type="component" value="Unassembled WGS sequence"/>
</dbReference>
<gene>
    <name evidence="2" type="ORF">ACFSJT_13615</name>
</gene>
<reference evidence="3" key="1">
    <citation type="journal article" date="2019" name="Int. J. Syst. Evol. Microbiol.">
        <title>The Global Catalogue of Microorganisms (GCM) 10K type strain sequencing project: providing services to taxonomists for standard genome sequencing and annotation.</title>
        <authorList>
            <consortium name="The Broad Institute Genomics Platform"/>
            <consortium name="The Broad Institute Genome Sequencing Center for Infectious Disease"/>
            <person name="Wu L."/>
            <person name="Ma J."/>
        </authorList>
    </citation>
    <scope>NUCLEOTIDE SEQUENCE [LARGE SCALE GENOMIC DNA]</scope>
    <source>
        <strain evidence="3">DT92</strain>
    </source>
</reference>
<accession>A0ABW5AZP1</accession>